<dbReference type="GO" id="GO:0004497">
    <property type="term" value="F:monooxygenase activity"/>
    <property type="evidence" value="ECO:0007669"/>
    <property type="project" value="InterPro"/>
</dbReference>
<gene>
    <name evidence="8" type="ORF">B0H63DRAFT_538282</name>
</gene>
<evidence type="ECO:0000256" key="4">
    <source>
        <dbReference type="ARBA" id="ARBA00022723"/>
    </source>
</evidence>
<reference evidence="8" key="2">
    <citation type="submission" date="2023-06" db="EMBL/GenBank/DDBJ databases">
        <authorList>
            <consortium name="Lawrence Berkeley National Laboratory"/>
            <person name="Haridas S."/>
            <person name="Hensen N."/>
            <person name="Bonometti L."/>
            <person name="Westerberg I."/>
            <person name="Brannstrom I.O."/>
            <person name="Guillou S."/>
            <person name="Cros-Aarteil S."/>
            <person name="Calhoun S."/>
            <person name="Kuo A."/>
            <person name="Mondo S."/>
            <person name="Pangilinan J."/>
            <person name="Riley R."/>
            <person name="LaButti K."/>
            <person name="Andreopoulos B."/>
            <person name="Lipzen A."/>
            <person name="Chen C."/>
            <person name="Yanf M."/>
            <person name="Daum C."/>
            <person name="Ng V."/>
            <person name="Clum A."/>
            <person name="Steindorff A."/>
            <person name="Ohm R."/>
            <person name="Martin F."/>
            <person name="Silar P."/>
            <person name="Natvig D."/>
            <person name="Lalanne C."/>
            <person name="Gautier V."/>
            <person name="Ament-velasquez S.L."/>
            <person name="Kruys A."/>
            <person name="Hutchinson M.I."/>
            <person name="Powell A.J."/>
            <person name="Barry K."/>
            <person name="Miller A.N."/>
            <person name="Grigoriev I.V."/>
            <person name="Debuchy R."/>
            <person name="Gladieux P."/>
            <person name="Thoren M.H."/>
            <person name="Johannesson H."/>
        </authorList>
    </citation>
    <scope>NUCLEOTIDE SEQUENCE</scope>
    <source>
        <strain evidence="8">CBS 232.78</strain>
    </source>
</reference>
<dbReference type="CDD" id="cd11060">
    <property type="entry name" value="CYP57A1-like"/>
    <property type="match status" value="1"/>
</dbReference>
<dbReference type="PANTHER" id="PTHR24305">
    <property type="entry name" value="CYTOCHROME P450"/>
    <property type="match status" value="1"/>
</dbReference>
<organism evidence="8 9">
    <name type="scientific">Podospora didyma</name>
    <dbReference type="NCBI Taxonomy" id="330526"/>
    <lineage>
        <taxon>Eukaryota</taxon>
        <taxon>Fungi</taxon>
        <taxon>Dikarya</taxon>
        <taxon>Ascomycota</taxon>
        <taxon>Pezizomycotina</taxon>
        <taxon>Sordariomycetes</taxon>
        <taxon>Sordariomycetidae</taxon>
        <taxon>Sordariales</taxon>
        <taxon>Podosporaceae</taxon>
        <taxon>Podospora</taxon>
    </lineage>
</organism>
<evidence type="ECO:0000313" key="8">
    <source>
        <dbReference type="EMBL" id="KAK3390121.1"/>
    </source>
</evidence>
<comment type="similarity">
    <text evidence="2">Belongs to the cytochrome P450 family.</text>
</comment>
<keyword evidence="7" id="KW-1133">Transmembrane helix</keyword>
<name>A0AAE0NYR1_9PEZI</name>
<dbReference type="EMBL" id="JAULSW010000002">
    <property type="protein sequence ID" value="KAK3390121.1"/>
    <property type="molecule type" value="Genomic_DNA"/>
</dbReference>
<keyword evidence="5 6" id="KW-0408">Iron</keyword>
<evidence type="ECO:0000256" key="2">
    <source>
        <dbReference type="ARBA" id="ARBA00010617"/>
    </source>
</evidence>
<evidence type="ECO:0000256" key="6">
    <source>
        <dbReference type="PIRSR" id="PIRSR602401-1"/>
    </source>
</evidence>
<keyword evidence="7" id="KW-0472">Membrane</keyword>
<dbReference type="GO" id="GO:0020037">
    <property type="term" value="F:heme binding"/>
    <property type="evidence" value="ECO:0007669"/>
    <property type="project" value="InterPro"/>
</dbReference>
<dbReference type="Proteomes" id="UP001285441">
    <property type="component" value="Unassembled WGS sequence"/>
</dbReference>
<comment type="cofactor">
    <cofactor evidence="1 6">
        <name>heme</name>
        <dbReference type="ChEBI" id="CHEBI:30413"/>
    </cofactor>
</comment>
<dbReference type="Pfam" id="PF00067">
    <property type="entry name" value="p450"/>
    <property type="match status" value="1"/>
</dbReference>
<keyword evidence="9" id="KW-1185">Reference proteome</keyword>
<evidence type="ECO:0000256" key="7">
    <source>
        <dbReference type="SAM" id="Phobius"/>
    </source>
</evidence>
<keyword evidence="7" id="KW-0812">Transmembrane</keyword>
<dbReference type="InterPro" id="IPR002401">
    <property type="entry name" value="Cyt_P450_E_grp-I"/>
</dbReference>
<dbReference type="InterPro" id="IPR036396">
    <property type="entry name" value="Cyt_P450_sf"/>
</dbReference>
<dbReference type="SUPFAM" id="SSF48264">
    <property type="entry name" value="Cytochrome P450"/>
    <property type="match status" value="1"/>
</dbReference>
<dbReference type="InterPro" id="IPR001128">
    <property type="entry name" value="Cyt_P450"/>
</dbReference>
<evidence type="ECO:0000256" key="3">
    <source>
        <dbReference type="ARBA" id="ARBA00022617"/>
    </source>
</evidence>
<feature type="transmembrane region" description="Helical" evidence="7">
    <location>
        <begin position="324"/>
        <end position="345"/>
    </location>
</feature>
<dbReference type="AlphaFoldDB" id="A0AAE0NYR1"/>
<dbReference type="PRINTS" id="PR00463">
    <property type="entry name" value="EP450I"/>
</dbReference>
<dbReference type="PRINTS" id="PR00385">
    <property type="entry name" value="P450"/>
</dbReference>
<evidence type="ECO:0000256" key="5">
    <source>
        <dbReference type="ARBA" id="ARBA00023004"/>
    </source>
</evidence>
<keyword evidence="3 6" id="KW-0349">Heme</keyword>
<keyword evidence="4 6" id="KW-0479">Metal-binding</keyword>
<feature type="transmembrane region" description="Helical" evidence="7">
    <location>
        <begin position="26"/>
        <end position="50"/>
    </location>
</feature>
<sequence length="536" mass="60797">MESSSFSVHILNTLRIGPLAWESKSFLGLALALVAISFVGLFAWHAIAWFKSPLRKFPGPFLAGWTNAWRLVLVLRGKYQYELRKLHAKYGPVVRLGPNLLAIDYPELVKVVYGPDGRFLKTEFYHNNSFYENGKLNYQIFSETTPAEHAIKKKPFARCFTPTIVQATEPLMDSTISIFLEQLDNRFANLKGQNSAQEFDLARWLNFYAWDFMTQATFSRRFGYLDHGCDFDGSLQKQVKMAQYFQTVGQMPFLDYLLDKNPIVRIGPPNIAFAINLSASSLFARLEGKDEKFDPKTPDFLQHFIESRAIFPDTVDNAMIMSYLLINILAGADTSAITMTAVFYLCLKNPPVFRRLVAEVRAPACDPDKPYPYSAACHLPYLEAVVRESLRVHPVIGMMLPRYVPEGGLTLPDGSFVPAGTQVGINQYITGCNKSFWGDDVAEFRPERWLPAEDGSENEETYNARRRRMIAADLSFGGGIRVCTGKSLALENIYKLVATLLNRYDVELVDPSKEWTVTGTWFQMLKDVNVKIELRK</sequence>
<protein>
    <submittedName>
        <fullName evidence="8">Cytochrome P450</fullName>
    </submittedName>
</protein>
<evidence type="ECO:0000313" key="9">
    <source>
        <dbReference type="Proteomes" id="UP001285441"/>
    </source>
</evidence>
<reference evidence="8" key="1">
    <citation type="journal article" date="2023" name="Mol. Phylogenet. Evol.">
        <title>Genome-scale phylogeny and comparative genomics of the fungal order Sordariales.</title>
        <authorList>
            <person name="Hensen N."/>
            <person name="Bonometti L."/>
            <person name="Westerberg I."/>
            <person name="Brannstrom I.O."/>
            <person name="Guillou S."/>
            <person name="Cros-Aarteil S."/>
            <person name="Calhoun S."/>
            <person name="Haridas S."/>
            <person name="Kuo A."/>
            <person name="Mondo S."/>
            <person name="Pangilinan J."/>
            <person name="Riley R."/>
            <person name="LaButti K."/>
            <person name="Andreopoulos B."/>
            <person name="Lipzen A."/>
            <person name="Chen C."/>
            <person name="Yan M."/>
            <person name="Daum C."/>
            <person name="Ng V."/>
            <person name="Clum A."/>
            <person name="Steindorff A."/>
            <person name="Ohm R.A."/>
            <person name="Martin F."/>
            <person name="Silar P."/>
            <person name="Natvig D.O."/>
            <person name="Lalanne C."/>
            <person name="Gautier V."/>
            <person name="Ament-Velasquez S.L."/>
            <person name="Kruys A."/>
            <person name="Hutchinson M.I."/>
            <person name="Powell A.J."/>
            <person name="Barry K."/>
            <person name="Miller A.N."/>
            <person name="Grigoriev I.V."/>
            <person name="Debuchy R."/>
            <person name="Gladieux P."/>
            <person name="Hiltunen Thoren M."/>
            <person name="Johannesson H."/>
        </authorList>
    </citation>
    <scope>NUCLEOTIDE SEQUENCE</scope>
    <source>
        <strain evidence="8">CBS 232.78</strain>
    </source>
</reference>
<dbReference type="Gene3D" id="1.10.630.10">
    <property type="entry name" value="Cytochrome P450"/>
    <property type="match status" value="1"/>
</dbReference>
<dbReference type="GO" id="GO:0016705">
    <property type="term" value="F:oxidoreductase activity, acting on paired donors, with incorporation or reduction of molecular oxygen"/>
    <property type="evidence" value="ECO:0007669"/>
    <property type="project" value="InterPro"/>
</dbReference>
<dbReference type="PANTHER" id="PTHR24305:SF232">
    <property type="entry name" value="P450, PUTATIVE (EUROFUNG)-RELATED"/>
    <property type="match status" value="1"/>
</dbReference>
<evidence type="ECO:0000256" key="1">
    <source>
        <dbReference type="ARBA" id="ARBA00001971"/>
    </source>
</evidence>
<accession>A0AAE0NYR1</accession>
<feature type="binding site" description="axial binding residue" evidence="6">
    <location>
        <position position="483"/>
    </location>
    <ligand>
        <name>heme</name>
        <dbReference type="ChEBI" id="CHEBI:30413"/>
    </ligand>
    <ligandPart>
        <name>Fe</name>
        <dbReference type="ChEBI" id="CHEBI:18248"/>
    </ligandPart>
</feature>
<dbReference type="GO" id="GO:0005506">
    <property type="term" value="F:iron ion binding"/>
    <property type="evidence" value="ECO:0007669"/>
    <property type="project" value="InterPro"/>
</dbReference>
<proteinExistence type="inferred from homology"/>
<comment type="caution">
    <text evidence="8">The sequence shown here is derived from an EMBL/GenBank/DDBJ whole genome shotgun (WGS) entry which is preliminary data.</text>
</comment>
<dbReference type="InterPro" id="IPR050121">
    <property type="entry name" value="Cytochrome_P450_monoxygenase"/>
</dbReference>